<evidence type="ECO:0000256" key="3">
    <source>
        <dbReference type="ARBA" id="ARBA00022692"/>
    </source>
</evidence>
<comment type="subcellular location">
    <subcellularLocation>
        <location evidence="1">Cell membrane</location>
        <topology evidence="1">Multi-pass membrane protein</topology>
    </subcellularLocation>
</comment>
<dbReference type="InterPro" id="IPR052159">
    <property type="entry name" value="Competence_DNA_uptake"/>
</dbReference>
<feature type="transmembrane region" description="Helical" evidence="7">
    <location>
        <begin position="468"/>
        <end position="488"/>
    </location>
</feature>
<accession>A0ABS7FVU5</accession>
<evidence type="ECO:0000259" key="8">
    <source>
        <dbReference type="SMART" id="SM00849"/>
    </source>
</evidence>
<evidence type="ECO:0000313" key="9">
    <source>
        <dbReference type="EMBL" id="MBW8483563.1"/>
    </source>
</evidence>
<evidence type="ECO:0000256" key="6">
    <source>
        <dbReference type="SAM" id="MobiDB-lite"/>
    </source>
</evidence>
<sequence length="798" mass="81364">MAAALKGGGRGWTGAVPKDGERGPVEAVLKGGGRGLVGGAFKGGGRRRTGAVLKGDGRGWVGGALKKGRGRGWVGGVFEDGGGCRWAGVVLLCVAAAALGTGLRVSAVSGGPLRDAAQRGARLGMEAVITGDPHTKQESGGGGSGGGPGRQVIVIRARAVLLTLHGVRVRVRVPVLLIASGPEWARMVPSERVRLFGRVEKPHRGELLAAVVLVRGPPAVLSGPSRLQRAAEGVRARLRAAVEHLPAAQRGVLPGMVVGDTSRLDPEIAEEFRTAGLTHLLVVSGANLAIVTGAVLGLCRLAGLGRRRAPPVAACAVLVFVLIVRPEPSVLRATVMGMIGLLAYFSGRPRQGVPMLSAAVLVLVLADPALSRSYGFALSTLATAGLLLLAPRWRTRLARRLPGPVADALAVAVAAEIAVAPVLVMLSGEIGVVSVAANLLAAPAVPPATLLGALAAAIATVSVPVARVVAWPAGLAVGWIVWVARAAASLPYATIPWRPGGLGAVGLLAAGGAAVLVLRSRRLRLAVAAALGGVLAAVVALRAIAPGWPPPGWLLVACDVGQGDALVLAAGPRRAVVVDAGPDPRAVDGCLDRLGVRDVPLLVLTHPHADHVDGVPGVRDGRSVRLVLTTPRGPGRERRFTGDLRTRPAKAGEHWTLGSLSLDVLGPPSAGPRLRPDDDGTTINDSSVVLVARSPGFSALLAGDVERDAQEALASLVPHVSVLKVPHHGSASQAPAFLAAAHAPVALVSVGRDNDYGHPSGKTLGLLQQLGSRIHRTDREGDIAIVRTAGGMAVVARR</sequence>
<protein>
    <submittedName>
        <fullName evidence="9">ComEC/Rec2 family competence protein</fullName>
    </submittedName>
</protein>
<keyword evidence="3 7" id="KW-0812">Transmembrane</keyword>
<dbReference type="Gene3D" id="3.60.15.10">
    <property type="entry name" value="Ribonuclease Z/Hydroxyacylglutathione hydrolase-like"/>
    <property type="match status" value="1"/>
</dbReference>
<dbReference type="Proteomes" id="UP000774570">
    <property type="component" value="Unassembled WGS sequence"/>
</dbReference>
<feature type="transmembrane region" description="Helical" evidence="7">
    <location>
        <begin position="376"/>
        <end position="393"/>
    </location>
</feature>
<feature type="transmembrane region" description="Helical" evidence="7">
    <location>
        <begin position="500"/>
        <end position="518"/>
    </location>
</feature>
<gene>
    <name evidence="9" type="ORF">K1Y72_14345</name>
</gene>
<feature type="transmembrane region" description="Helical" evidence="7">
    <location>
        <begin position="405"/>
        <end position="427"/>
    </location>
</feature>
<name>A0ABS7FVU5_9ACTN</name>
<dbReference type="EMBL" id="JAIBOA010000008">
    <property type="protein sequence ID" value="MBW8483563.1"/>
    <property type="molecule type" value="Genomic_DNA"/>
</dbReference>
<keyword evidence="5 7" id="KW-0472">Membrane</keyword>
<dbReference type="SUPFAM" id="SSF56281">
    <property type="entry name" value="Metallo-hydrolase/oxidoreductase"/>
    <property type="match status" value="1"/>
</dbReference>
<dbReference type="PANTHER" id="PTHR30619">
    <property type="entry name" value="DNA INTERNALIZATION/COMPETENCE PROTEIN COMEC/REC2"/>
    <property type="match status" value="1"/>
</dbReference>
<dbReference type="InterPro" id="IPR036866">
    <property type="entry name" value="RibonucZ/Hydroxyglut_hydro"/>
</dbReference>
<dbReference type="PANTHER" id="PTHR30619:SF1">
    <property type="entry name" value="RECOMBINATION PROTEIN 2"/>
    <property type="match status" value="1"/>
</dbReference>
<feature type="region of interest" description="Disordered" evidence="6">
    <location>
        <begin position="1"/>
        <end position="24"/>
    </location>
</feature>
<keyword evidence="4 7" id="KW-1133">Transmembrane helix</keyword>
<evidence type="ECO:0000256" key="4">
    <source>
        <dbReference type="ARBA" id="ARBA00022989"/>
    </source>
</evidence>
<feature type="transmembrane region" description="Helical" evidence="7">
    <location>
        <begin position="439"/>
        <end position="461"/>
    </location>
</feature>
<comment type="caution">
    <text evidence="9">The sequence shown here is derived from an EMBL/GenBank/DDBJ whole genome shotgun (WGS) entry which is preliminary data.</text>
</comment>
<dbReference type="InterPro" id="IPR001279">
    <property type="entry name" value="Metallo-B-lactamas"/>
</dbReference>
<dbReference type="Pfam" id="PF03772">
    <property type="entry name" value="Competence"/>
    <property type="match status" value="1"/>
</dbReference>
<dbReference type="NCBIfam" id="TIGR00360">
    <property type="entry name" value="ComEC_N-term"/>
    <property type="match status" value="1"/>
</dbReference>
<feature type="transmembrane region" description="Helical" evidence="7">
    <location>
        <begin position="276"/>
        <end position="296"/>
    </location>
</feature>
<dbReference type="InterPro" id="IPR004477">
    <property type="entry name" value="ComEC_N"/>
</dbReference>
<evidence type="ECO:0000256" key="5">
    <source>
        <dbReference type="ARBA" id="ARBA00023136"/>
    </source>
</evidence>
<dbReference type="SMART" id="SM00849">
    <property type="entry name" value="Lactamase_B"/>
    <property type="match status" value="1"/>
</dbReference>
<dbReference type="CDD" id="cd07731">
    <property type="entry name" value="ComA-like_MBL-fold"/>
    <property type="match status" value="1"/>
</dbReference>
<dbReference type="InterPro" id="IPR035681">
    <property type="entry name" value="ComA-like_MBL"/>
</dbReference>
<feature type="compositionally biased region" description="Gly residues" evidence="6">
    <location>
        <begin position="1"/>
        <end position="12"/>
    </location>
</feature>
<feature type="domain" description="Metallo-beta-lactamase" evidence="8">
    <location>
        <begin position="562"/>
        <end position="752"/>
    </location>
</feature>
<keyword evidence="2" id="KW-1003">Cell membrane</keyword>
<organism evidence="9 10">
    <name type="scientific">Actinomadura parmotrematis</name>
    <dbReference type="NCBI Taxonomy" id="2864039"/>
    <lineage>
        <taxon>Bacteria</taxon>
        <taxon>Bacillati</taxon>
        <taxon>Actinomycetota</taxon>
        <taxon>Actinomycetes</taxon>
        <taxon>Streptosporangiales</taxon>
        <taxon>Thermomonosporaceae</taxon>
        <taxon>Actinomadura</taxon>
    </lineage>
</organism>
<evidence type="ECO:0000256" key="2">
    <source>
        <dbReference type="ARBA" id="ARBA00022475"/>
    </source>
</evidence>
<feature type="transmembrane region" description="Helical" evidence="7">
    <location>
        <begin position="330"/>
        <end position="346"/>
    </location>
</feature>
<dbReference type="Pfam" id="PF00753">
    <property type="entry name" value="Lactamase_B"/>
    <property type="match status" value="1"/>
</dbReference>
<evidence type="ECO:0000256" key="7">
    <source>
        <dbReference type="SAM" id="Phobius"/>
    </source>
</evidence>
<keyword evidence="10" id="KW-1185">Reference proteome</keyword>
<proteinExistence type="predicted"/>
<reference evidence="9 10" key="1">
    <citation type="submission" date="2021-07" db="EMBL/GenBank/DDBJ databases">
        <title>Actinomadura sp. PM05-2 isolated from lichen.</title>
        <authorList>
            <person name="Somphong A."/>
            <person name="Phongsopitanun W."/>
            <person name="Tanasupawat S."/>
            <person name="Peongsungnone V."/>
        </authorList>
    </citation>
    <scope>NUCLEOTIDE SEQUENCE [LARGE SCALE GENOMIC DNA]</scope>
    <source>
        <strain evidence="9 10">PM05-2</strain>
    </source>
</reference>
<evidence type="ECO:0000256" key="1">
    <source>
        <dbReference type="ARBA" id="ARBA00004651"/>
    </source>
</evidence>
<evidence type="ECO:0000313" key="10">
    <source>
        <dbReference type="Proteomes" id="UP000774570"/>
    </source>
</evidence>
<feature type="transmembrane region" description="Helical" evidence="7">
    <location>
        <begin position="525"/>
        <end position="545"/>
    </location>
</feature>